<feature type="compositionally biased region" description="Polar residues" evidence="4">
    <location>
        <begin position="565"/>
        <end position="579"/>
    </location>
</feature>
<feature type="repeat" description="ANK" evidence="3">
    <location>
        <begin position="1461"/>
        <end position="1484"/>
    </location>
</feature>
<feature type="repeat" description="ANK" evidence="3">
    <location>
        <begin position="1495"/>
        <end position="1527"/>
    </location>
</feature>
<feature type="compositionally biased region" description="Polar residues" evidence="4">
    <location>
        <begin position="45"/>
        <end position="56"/>
    </location>
</feature>
<accession>A0ABD0JHL4</accession>
<dbReference type="Proteomes" id="UP001519460">
    <property type="component" value="Unassembled WGS sequence"/>
</dbReference>
<dbReference type="InterPro" id="IPR036770">
    <property type="entry name" value="Ankyrin_rpt-contain_sf"/>
</dbReference>
<evidence type="ECO:0000256" key="3">
    <source>
        <dbReference type="PROSITE-ProRule" id="PRU00023"/>
    </source>
</evidence>
<dbReference type="InterPro" id="IPR002110">
    <property type="entry name" value="Ankyrin_rpt"/>
</dbReference>
<gene>
    <name evidence="6" type="ORF">BaRGS_00034353</name>
</gene>
<dbReference type="InterPro" id="IPR049050">
    <property type="entry name" value="nSTAND3"/>
</dbReference>
<dbReference type="PROSITE" id="PS50297">
    <property type="entry name" value="ANK_REP_REGION"/>
    <property type="match status" value="5"/>
</dbReference>
<dbReference type="Pfam" id="PF13637">
    <property type="entry name" value="Ank_4"/>
    <property type="match status" value="1"/>
</dbReference>
<feature type="compositionally biased region" description="Polar residues" evidence="4">
    <location>
        <begin position="621"/>
        <end position="674"/>
    </location>
</feature>
<dbReference type="PANTHER" id="PTHR24198:SF165">
    <property type="entry name" value="ANKYRIN REPEAT-CONTAINING PROTEIN-RELATED"/>
    <property type="match status" value="1"/>
</dbReference>
<feature type="compositionally biased region" description="Basic and acidic residues" evidence="4">
    <location>
        <begin position="60"/>
        <end position="70"/>
    </location>
</feature>
<dbReference type="PRINTS" id="PR01415">
    <property type="entry name" value="ANKYRIN"/>
</dbReference>
<dbReference type="PANTHER" id="PTHR24198">
    <property type="entry name" value="ANKYRIN REPEAT AND PROTEIN KINASE DOMAIN-CONTAINING PROTEIN"/>
    <property type="match status" value="1"/>
</dbReference>
<dbReference type="SUPFAM" id="SSF48403">
    <property type="entry name" value="Ankyrin repeat"/>
    <property type="match status" value="1"/>
</dbReference>
<dbReference type="Pfam" id="PF20720">
    <property type="entry name" value="nSTAND3"/>
    <property type="match status" value="1"/>
</dbReference>
<feature type="region of interest" description="Disordered" evidence="4">
    <location>
        <begin position="505"/>
        <end position="718"/>
    </location>
</feature>
<dbReference type="Gene3D" id="1.25.40.20">
    <property type="entry name" value="Ankyrin repeat-containing domain"/>
    <property type="match status" value="2"/>
</dbReference>
<evidence type="ECO:0000313" key="6">
    <source>
        <dbReference type="EMBL" id="KAK7474399.1"/>
    </source>
</evidence>
<feature type="region of interest" description="Disordered" evidence="4">
    <location>
        <begin position="240"/>
        <end position="310"/>
    </location>
</feature>
<dbReference type="SUPFAM" id="SSF52540">
    <property type="entry name" value="P-loop containing nucleoside triphosphate hydrolases"/>
    <property type="match status" value="1"/>
</dbReference>
<evidence type="ECO:0000256" key="4">
    <source>
        <dbReference type="SAM" id="MobiDB-lite"/>
    </source>
</evidence>
<evidence type="ECO:0000256" key="2">
    <source>
        <dbReference type="ARBA" id="ARBA00023043"/>
    </source>
</evidence>
<dbReference type="InterPro" id="IPR027417">
    <property type="entry name" value="P-loop_NTPase"/>
</dbReference>
<dbReference type="Pfam" id="PF12796">
    <property type="entry name" value="Ank_2"/>
    <property type="match status" value="2"/>
</dbReference>
<feature type="compositionally biased region" description="Basic and acidic residues" evidence="4">
    <location>
        <begin position="32"/>
        <end position="42"/>
    </location>
</feature>
<feature type="compositionally biased region" description="Low complexity" evidence="4">
    <location>
        <begin position="675"/>
        <end position="692"/>
    </location>
</feature>
<evidence type="ECO:0000256" key="1">
    <source>
        <dbReference type="ARBA" id="ARBA00022737"/>
    </source>
</evidence>
<name>A0ABD0JHL4_9CAEN</name>
<feature type="compositionally biased region" description="Polar residues" evidence="4">
    <location>
        <begin position="74"/>
        <end position="89"/>
    </location>
</feature>
<keyword evidence="1" id="KW-0677">Repeat</keyword>
<feature type="compositionally biased region" description="Low complexity" evidence="4">
    <location>
        <begin position="580"/>
        <end position="615"/>
    </location>
</feature>
<feature type="repeat" description="ANK" evidence="3">
    <location>
        <begin position="1595"/>
        <end position="1627"/>
    </location>
</feature>
<proteinExistence type="predicted"/>
<feature type="compositionally biased region" description="Basic and acidic residues" evidence="4">
    <location>
        <begin position="90"/>
        <end position="126"/>
    </location>
</feature>
<feature type="repeat" description="ANK" evidence="3">
    <location>
        <begin position="1562"/>
        <end position="1594"/>
    </location>
</feature>
<dbReference type="SMART" id="SM00248">
    <property type="entry name" value="ANK"/>
    <property type="match status" value="7"/>
</dbReference>
<feature type="repeat" description="ANK" evidence="3">
    <location>
        <begin position="1429"/>
        <end position="1454"/>
    </location>
</feature>
<dbReference type="EMBL" id="JACVVK020000438">
    <property type="protein sequence ID" value="KAK7474399.1"/>
    <property type="molecule type" value="Genomic_DNA"/>
</dbReference>
<protein>
    <recommendedName>
        <fullName evidence="5">Novel STAND NTPase 3 domain-containing protein</fullName>
    </recommendedName>
</protein>
<organism evidence="6 7">
    <name type="scientific">Batillaria attramentaria</name>
    <dbReference type="NCBI Taxonomy" id="370345"/>
    <lineage>
        <taxon>Eukaryota</taxon>
        <taxon>Metazoa</taxon>
        <taxon>Spiralia</taxon>
        <taxon>Lophotrochozoa</taxon>
        <taxon>Mollusca</taxon>
        <taxon>Gastropoda</taxon>
        <taxon>Caenogastropoda</taxon>
        <taxon>Sorbeoconcha</taxon>
        <taxon>Cerithioidea</taxon>
        <taxon>Batillariidae</taxon>
        <taxon>Batillaria</taxon>
    </lineage>
</organism>
<feature type="compositionally biased region" description="Polar residues" evidence="4">
    <location>
        <begin position="127"/>
        <end position="139"/>
    </location>
</feature>
<sequence length="1654" mass="182435">MAFSADFGDSVDVYIDDMSDVSGGDDFSAPRFSRDGRCERKLYSQPVTTHKYTPRSTAARRSESRPENSHSRKSTWGSPNFDNRPSQRTSDLDFPHYFDARLSRKERRGGGSHRDSQTSVPHRSDRSAVTGTLPVASSTRRSRQVGDTITVEVDRGVLQKQVVLDTGQRERTMQVQDTVREPTDSTMLHEHRMLQHVAQTDWRVPDQSCNHPSVLASWLCTDQIANLHGQHYQMGVSQLQQHGNGSGVSQLQQHGNGSGVSQLQQHGNGSGVSQLQQQGNGSGVSQLQQQGNGSGVSQLQQHGNGSGVSHINWTKSERKVTHESRLGVNPAEVQVAPVTGTACLQVAPVTGTACFDNDPNDPVEDWPSLDWVSPMLSRETPGSREGEGQNLLVDFGQPHLDSKEVWQKLVEFCESSGPCSLGTGGADPSLHSAATCTSDKKTVLPSVAQLVFQPSASGTFQHEIPLTGEVSSISCDVWPSALIMGDGMDTMENCNTNLSDCTHRPTPAVDSGINTSLSHSTHRPTPAVDSGINTSLSHSTHRPTPAVDSGINTSLSHSTHRPTPAATSACSLSDSNSGVSDTPDSTISNTTPDSTISNTTPDSTISSTTTLGSSTAHSFRPHSSTTDSTFTPASNSVSFTLASDTSVGDTPGSTTSDSDVIPVSDTSASDTPANDTTVSDSSTSTDSSMTPDRQADDTSVHVHVGSSPDSDITDPDGCAPGTDTAGQVTAEMRDLSLTDDTMNLDLAMPATPMSDLTTSSAPISDMLQYSLENCQSMLPAQDQTFMEMDAEKEMFVCTSNWEDALDMLQTRPESRIILSGPPGSGKQTIGRALLRHFEKTYACHVIKTAAEWRKLIGGGNTSLHQKQIVMCQHLFGRFHFEKTQFDEWEPLFQIMLEYCRSGKVGLVFTMYPHVLQFLRDTYPDNELFGSICEVRMRNLVKAEKKEMLESHLRRKEKEPASYRRVISHIMDMDSESGEVFPDCCQRWSKFVTERTNSNSYHDADDEALPWHTRMEIAEMFFQPVFVYRDFFSRLLQQDELVKEMLVAAFTFLLTLNNRHIKLDPQAVQGHCVRLGFSNLSSFQLESKLKLFRPTFVDECYYQFVNRYVYEGVALALGKHYLEHVIHTVDWKFFIQNCLLTTKKEKELCPFMVNHRLDIRRTSSHGTRSPAYLALLDRMVEGLQAPDRLVQACQHPNLPARQFADDMLDKFETDADKCAFLTGTTDVVHGMGFLYWSVWCRSHFLTKWILKSVHRLGGRFEKGQLVCVACACCVLRDKHETLEMLLHHWQKCTRESPTNLLKGKCTPRLTLPLPTEDLCYDRDWQAHLHEARCRVNGSHQSVSNSRLHSDATLVAGNRPPSSPPSSACKGREVLMSKSVSSNQGQCSEKEVKSVDISVPLLHLAVMCGNLQAVSVIIKKWANVLQVLDHEGRTALHIAAVVNDVDITRLLLLEGSPCLLSRHRDTPLHEACREGHAEVSKLLLQKWPCKVNECNLDGQTPAFLAVASGNLDLVELLIQHKAVLDGHDDKGDTLLHIACRRHDNVMMVMRLVEVMDVDVRNKHSLDCPLHVACCLGDSRIVQILIDAGADLDARNVTESTPLHCASESGWVDVVRTLVQAGADMFIADSSGRCPHHCATPQVQAYLAATVDEQHDR</sequence>
<keyword evidence="2 3" id="KW-0040">ANK repeat</keyword>
<evidence type="ECO:0000313" key="7">
    <source>
        <dbReference type="Proteomes" id="UP001519460"/>
    </source>
</evidence>
<reference evidence="6 7" key="1">
    <citation type="journal article" date="2023" name="Sci. Data">
        <title>Genome assembly of the Korean intertidal mud-creeper Batillaria attramentaria.</title>
        <authorList>
            <person name="Patra A.K."/>
            <person name="Ho P.T."/>
            <person name="Jun S."/>
            <person name="Lee S.J."/>
            <person name="Kim Y."/>
            <person name="Won Y.J."/>
        </authorList>
    </citation>
    <scope>NUCLEOTIDE SEQUENCE [LARGE SCALE GENOMIC DNA]</scope>
    <source>
        <strain evidence="6">Wonlab-2016</strain>
    </source>
</reference>
<keyword evidence="7" id="KW-1185">Reference proteome</keyword>
<comment type="caution">
    <text evidence="6">The sequence shown here is derived from an EMBL/GenBank/DDBJ whole genome shotgun (WGS) entry which is preliminary data.</text>
</comment>
<dbReference type="PROSITE" id="PS50088">
    <property type="entry name" value="ANK_REPEAT"/>
    <property type="match status" value="5"/>
</dbReference>
<feature type="region of interest" description="Disordered" evidence="4">
    <location>
        <begin position="18"/>
        <end position="146"/>
    </location>
</feature>
<evidence type="ECO:0000259" key="5">
    <source>
        <dbReference type="Pfam" id="PF20720"/>
    </source>
</evidence>
<feature type="domain" description="Novel STAND NTPase 3" evidence="5">
    <location>
        <begin position="795"/>
        <end position="953"/>
    </location>
</feature>